<keyword evidence="1" id="KW-1133">Transmembrane helix</keyword>
<evidence type="ECO:0000313" key="2">
    <source>
        <dbReference type="EMBL" id="MBK1789581.1"/>
    </source>
</evidence>
<sequence>MIINLRRARSSRRGRFHLSGMTLVELTIVIGMMVLLAGLGMGLLSQQVTMAGIIKERNFLVSKAPQVNNMLGRVIQRADRFMIFDDIPAAQAGTQGSASGNALVLVFRDAVGNKQFGMIAAELNKSSGEVELNYYFNGSGRPGDKPLWKIAGWNAPANGENGVTFEMFSGVLETRLVGPLNEEIVYAASAAL</sequence>
<keyword evidence="1" id="KW-0812">Transmembrane</keyword>
<comment type="caution">
    <text evidence="2">The sequence shown here is derived from an EMBL/GenBank/DDBJ whole genome shotgun (WGS) entry which is preliminary data.</text>
</comment>
<dbReference type="Proteomes" id="UP000624703">
    <property type="component" value="Unassembled WGS sequence"/>
</dbReference>
<keyword evidence="1" id="KW-0472">Membrane</keyword>
<evidence type="ECO:0000256" key="1">
    <source>
        <dbReference type="SAM" id="Phobius"/>
    </source>
</evidence>
<name>A0A8J7SH21_9BACT</name>
<dbReference type="AlphaFoldDB" id="A0A8J7SH21"/>
<organism evidence="2 3">
    <name type="scientific">Persicirhabdus sediminis</name>
    <dbReference type="NCBI Taxonomy" id="454144"/>
    <lineage>
        <taxon>Bacteria</taxon>
        <taxon>Pseudomonadati</taxon>
        <taxon>Verrucomicrobiota</taxon>
        <taxon>Verrucomicrobiia</taxon>
        <taxon>Verrucomicrobiales</taxon>
        <taxon>Verrucomicrobiaceae</taxon>
        <taxon>Persicirhabdus</taxon>
    </lineage>
</organism>
<evidence type="ECO:0008006" key="4">
    <source>
        <dbReference type="Google" id="ProtNLM"/>
    </source>
</evidence>
<keyword evidence="3" id="KW-1185">Reference proteome</keyword>
<gene>
    <name evidence="2" type="ORF">JIN82_00280</name>
</gene>
<accession>A0A8J7SH21</accession>
<reference evidence="2" key="1">
    <citation type="submission" date="2021-01" db="EMBL/GenBank/DDBJ databases">
        <title>Modified the classification status of verrucomicrobia.</title>
        <authorList>
            <person name="Feng X."/>
        </authorList>
    </citation>
    <scope>NUCLEOTIDE SEQUENCE</scope>
    <source>
        <strain evidence="2">_KCTC 22039</strain>
    </source>
</reference>
<proteinExistence type="predicted"/>
<dbReference type="RefSeq" id="WP_200309554.1">
    <property type="nucleotide sequence ID" value="NZ_JAENIM010000007.1"/>
</dbReference>
<evidence type="ECO:0000313" key="3">
    <source>
        <dbReference type="Proteomes" id="UP000624703"/>
    </source>
</evidence>
<protein>
    <recommendedName>
        <fullName evidence="4">Prepilin-type N-terminal cleavage/methylation domain-containing protein</fullName>
    </recommendedName>
</protein>
<feature type="transmembrane region" description="Helical" evidence="1">
    <location>
        <begin position="21"/>
        <end position="44"/>
    </location>
</feature>
<dbReference type="EMBL" id="JAENIM010000007">
    <property type="protein sequence ID" value="MBK1789581.1"/>
    <property type="molecule type" value="Genomic_DNA"/>
</dbReference>